<reference evidence="4" key="1">
    <citation type="journal article" date="2019" name="Int. J. Syst. Evol. Microbiol.">
        <title>The Global Catalogue of Microorganisms (GCM) 10K type strain sequencing project: providing services to taxonomists for standard genome sequencing and annotation.</title>
        <authorList>
            <consortium name="The Broad Institute Genomics Platform"/>
            <consortium name="The Broad Institute Genome Sequencing Center for Infectious Disease"/>
            <person name="Wu L."/>
            <person name="Ma J."/>
        </authorList>
    </citation>
    <scope>NUCLEOTIDE SEQUENCE [LARGE SCALE GENOMIC DNA]</scope>
    <source>
        <strain evidence="4">JCM 32206</strain>
    </source>
</reference>
<keyword evidence="1" id="KW-0472">Membrane</keyword>
<feature type="domain" description="SPW repeat-containing integral membrane" evidence="2">
    <location>
        <begin position="34"/>
        <end position="130"/>
    </location>
</feature>
<organism evidence="3 4">
    <name type="scientific">Rhodococcus olei</name>
    <dbReference type="NCBI Taxonomy" id="2161675"/>
    <lineage>
        <taxon>Bacteria</taxon>
        <taxon>Bacillati</taxon>
        <taxon>Actinomycetota</taxon>
        <taxon>Actinomycetes</taxon>
        <taxon>Mycobacteriales</taxon>
        <taxon>Nocardiaceae</taxon>
        <taxon>Rhodococcus</taxon>
    </lineage>
</organism>
<dbReference type="InterPro" id="IPR005530">
    <property type="entry name" value="SPW"/>
</dbReference>
<dbReference type="EMBL" id="BAABFB010000066">
    <property type="protein sequence ID" value="GAA4487137.1"/>
    <property type="molecule type" value="Genomic_DNA"/>
</dbReference>
<feature type="transmembrane region" description="Helical" evidence="1">
    <location>
        <begin position="115"/>
        <end position="138"/>
    </location>
</feature>
<keyword evidence="1" id="KW-0812">Transmembrane</keyword>
<evidence type="ECO:0000313" key="3">
    <source>
        <dbReference type="EMBL" id="GAA4487137.1"/>
    </source>
</evidence>
<gene>
    <name evidence="3" type="ORF">GCM10023094_45040</name>
</gene>
<dbReference type="RefSeq" id="WP_345350565.1">
    <property type="nucleotide sequence ID" value="NZ_BAABFB010000066.1"/>
</dbReference>
<feature type="transmembrane region" description="Helical" evidence="1">
    <location>
        <begin position="60"/>
        <end position="81"/>
    </location>
</feature>
<keyword evidence="1" id="KW-1133">Transmembrane helix</keyword>
<keyword evidence="4" id="KW-1185">Reference proteome</keyword>
<feature type="transmembrane region" description="Helical" evidence="1">
    <location>
        <begin position="88"/>
        <end position="109"/>
    </location>
</feature>
<evidence type="ECO:0000256" key="1">
    <source>
        <dbReference type="SAM" id="Phobius"/>
    </source>
</evidence>
<evidence type="ECO:0000259" key="2">
    <source>
        <dbReference type="Pfam" id="PF03779"/>
    </source>
</evidence>
<dbReference type="Pfam" id="PF03779">
    <property type="entry name" value="SPW"/>
    <property type="match status" value="1"/>
</dbReference>
<comment type="caution">
    <text evidence="3">The sequence shown here is derived from an EMBL/GenBank/DDBJ whole genome shotgun (WGS) entry which is preliminary data.</text>
</comment>
<feature type="transmembrane region" description="Helical" evidence="1">
    <location>
        <begin position="36"/>
        <end position="54"/>
    </location>
</feature>
<name>A0ABP8PIL6_9NOCA</name>
<dbReference type="Proteomes" id="UP001501183">
    <property type="component" value="Unassembled WGS sequence"/>
</dbReference>
<evidence type="ECO:0000313" key="4">
    <source>
        <dbReference type="Proteomes" id="UP001501183"/>
    </source>
</evidence>
<accession>A0ABP8PIL6</accession>
<sequence>MSTANLPIEKHPDIAALRHRYDEAASNPVTQTNEGLLMLAGLYMAASPWIVGFHGTTALMVSNLITGCAAALLAFGFAAALGRLYGLAFAMPVLGVWMIISPWVVVGVSTTAGMIWSNVACGAVVVVLGLGLMGVGFMRARG</sequence>
<proteinExistence type="predicted"/>
<protein>
    <submittedName>
        <fullName evidence="3">SPW repeat protein</fullName>
    </submittedName>
</protein>